<comment type="caution">
    <text evidence="2">The sequence shown here is derived from an EMBL/GenBank/DDBJ whole genome shotgun (WGS) entry which is preliminary data.</text>
</comment>
<feature type="transmembrane region" description="Helical" evidence="1">
    <location>
        <begin position="57"/>
        <end position="75"/>
    </location>
</feature>
<evidence type="ECO:0000313" key="2">
    <source>
        <dbReference type="EMBL" id="MBP0439451.1"/>
    </source>
</evidence>
<keyword evidence="3" id="KW-1185">Reference proteome</keyword>
<dbReference type="AlphaFoldDB" id="A0A8J7RJ79"/>
<dbReference type="RefSeq" id="WP_209335454.1">
    <property type="nucleotide sequence ID" value="NZ_JAGIYY010000003.1"/>
</dbReference>
<dbReference type="EMBL" id="JAGIYY010000003">
    <property type="protein sequence ID" value="MBP0439451.1"/>
    <property type="molecule type" value="Genomic_DNA"/>
</dbReference>
<feature type="transmembrane region" description="Helical" evidence="1">
    <location>
        <begin position="110"/>
        <end position="131"/>
    </location>
</feature>
<accession>A0A8J7RJ79</accession>
<proteinExistence type="predicted"/>
<dbReference type="Proteomes" id="UP000666240">
    <property type="component" value="Unassembled WGS sequence"/>
</dbReference>
<organism evidence="2 3">
    <name type="scientific">Tianweitania sediminis</name>
    <dbReference type="NCBI Taxonomy" id="1502156"/>
    <lineage>
        <taxon>Bacteria</taxon>
        <taxon>Pseudomonadati</taxon>
        <taxon>Pseudomonadota</taxon>
        <taxon>Alphaproteobacteria</taxon>
        <taxon>Hyphomicrobiales</taxon>
        <taxon>Phyllobacteriaceae</taxon>
        <taxon>Tianweitania</taxon>
    </lineage>
</organism>
<feature type="transmembrane region" description="Helical" evidence="1">
    <location>
        <begin position="21"/>
        <end position="37"/>
    </location>
</feature>
<feature type="transmembrane region" description="Helical" evidence="1">
    <location>
        <begin position="82"/>
        <end position="104"/>
    </location>
</feature>
<keyword evidence="1" id="KW-0812">Transmembrane</keyword>
<name>A0A8J7RJ79_9HYPH</name>
<evidence type="ECO:0000313" key="3">
    <source>
        <dbReference type="Proteomes" id="UP000666240"/>
    </source>
</evidence>
<keyword evidence="1" id="KW-1133">Transmembrane helix</keyword>
<sequence>MRKKILHALGDVLGRDLARPIELTSLVMLLGWLQFLVTKPEIFSLPRYASFSSLPPYGWALIIAGIIAAQLVALGPIRGSTMIRFVAMMLATGIWTIIAISFWAADTSPLTARSHTAFALSIIVTAVYLGLKRQD</sequence>
<keyword evidence="1" id="KW-0472">Membrane</keyword>
<gene>
    <name evidence="2" type="ORF">J5Y06_12390</name>
</gene>
<reference evidence="2" key="1">
    <citation type="submission" date="2021-03" db="EMBL/GenBank/DDBJ databases">
        <title>Genome sequencing and assembly of Tianweitania sediminis.</title>
        <authorList>
            <person name="Chhetri G."/>
        </authorList>
    </citation>
    <scope>NUCLEOTIDE SEQUENCE</scope>
    <source>
        <strain evidence="2">Z8</strain>
    </source>
</reference>
<evidence type="ECO:0000256" key="1">
    <source>
        <dbReference type="SAM" id="Phobius"/>
    </source>
</evidence>
<protein>
    <submittedName>
        <fullName evidence="2">Uncharacterized protein</fullName>
    </submittedName>
</protein>